<keyword evidence="1" id="KW-0812">Transmembrane</keyword>
<keyword evidence="1" id="KW-1133">Transmembrane helix</keyword>
<dbReference type="InterPro" id="IPR014535">
    <property type="entry name" value="Hpre_diP_synt_I"/>
</dbReference>
<comment type="caution">
    <text evidence="2">The sequence shown here is derived from an EMBL/GenBank/DDBJ whole genome shotgun (WGS) entry which is preliminary data.</text>
</comment>
<organism evidence="2 3">
    <name type="scientific">Feifania hominis</name>
    <dbReference type="NCBI Taxonomy" id="2763660"/>
    <lineage>
        <taxon>Bacteria</taxon>
        <taxon>Bacillati</taxon>
        <taxon>Bacillota</taxon>
        <taxon>Clostridia</taxon>
        <taxon>Eubacteriales</taxon>
        <taxon>Feifaniaceae</taxon>
        <taxon>Feifania</taxon>
    </lineage>
</organism>
<dbReference type="PIRSF" id="PIRSF027391">
    <property type="entry name" value="Hpre_diP_synt_I"/>
    <property type="match status" value="1"/>
</dbReference>
<proteinExistence type="predicted"/>
<feature type="transmembrane region" description="Helical" evidence="1">
    <location>
        <begin position="15"/>
        <end position="34"/>
    </location>
</feature>
<feature type="transmembrane region" description="Helical" evidence="1">
    <location>
        <begin position="46"/>
        <end position="63"/>
    </location>
</feature>
<feature type="transmembrane region" description="Helical" evidence="1">
    <location>
        <begin position="91"/>
        <end position="108"/>
    </location>
</feature>
<dbReference type="Gene3D" id="1.10.1760.20">
    <property type="match status" value="1"/>
</dbReference>
<accession>A0A926HPB3</accession>
<feature type="transmembrane region" description="Helical" evidence="1">
    <location>
        <begin position="115"/>
        <end position="140"/>
    </location>
</feature>
<sequence>MLQDNRRAFGGFTPVRRLVTTALLISMALVLAWLERLLPAELVAPIPGIKLGLPNIITLFALYHTDMRTALTVVFGRTLLAALLFGNPASFAFSLMGGLFALAAMAALRRGYGSVFTPLGVSVLGAAFHNIGQICAAAAVMRTAGVFSYLAVLLVSAVPTGLLTGLVFELVNERLSKIVLFGR</sequence>
<feature type="transmembrane region" description="Helical" evidence="1">
    <location>
        <begin position="146"/>
        <end position="168"/>
    </location>
</feature>
<name>A0A926HPB3_9FIRM</name>
<dbReference type="RefSeq" id="WP_249298711.1">
    <property type="nucleotide sequence ID" value="NZ_JACRSP010000001.1"/>
</dbReference>
<keyword evidence="3" id="KW-1185">Reference proteome</keyword>
<gene>
    <name evidence="2" type="ORF">H8695_00095</name>
</gene>
<dbReference type="Pfam" id="PF07456">
    <property type="entry name" value="Hpre_diP_synt_I"/>
    <property type="match status" value="1"/>
</dbReference>
<dbReference type="EMBL" id="JACRSP010000001">
    <property type="protein sequence ID" value="MBC8535097.1"/>
    <property type="molecule type" value="Genomic_DNA"/>
</dbReference>
<dbReference type="AlphaFoldDB" id="A0A926HPB3"/>
<evidence type="ECO:0000313" key="3">
    <source>
        <dbReference type="Proteomes" id="UP000620366"/>
    </source>
</evidence>
<keyword evidence="1" id="KW-0472">Membrane</keyword>
<protein>
    <submittedName>
        <fullName evidence="2">Gx transporter family protein</fullName>
    </submittedName>
</protein>
<dbReference type="Proteomes" id="UP000620366">
    <property type="component" value="Unassembled WGS sequence"/>
</dbReference>
<reference evidence="2" key="1">
    <citation type="submission" date="2020-08" db="EMBL/GenBank/DDBJ databases">
        <title>Genome public.</title>
        <authorList>
            <person name="Liu C."/>
            <person name="Sun Q."/>
        </authorList>
    </citation>
    <scope>NUCLEOTIDE SEQUENCE</scope>
    <source>
        <strain evidence="2">BX7</strain>
    </source>
</reference>
<evidence type="ECO:0000313" key="2">
    <source>
        <dbReference type="EMBL" id="MBC8535097.1"/>
    </source>
</evidence>
<dbReference type="InterPro" id="IPR010898">
    <property type="entry name" value="Hpre_diP_synth_I"/>
</dbReference>
<evidence type="ECO:0000256" key="1">
    <source>
        <dbReference type="SAM" id="Phobius"/>
    </source>
</evidence>